<feature type="region of interest" description="Disordered" evidence="1">
    <location>
        <begin position="152"/>
        <end position="189"/>
    </location>
</feature>
<gene>
    <name evidence="2" type="ORF">CXQ87_001487</name>
</gene>
<dbReference type="RefSeq" id="XP_025339496.1">
    <property type="nucleotide sequence ID" value="XM_025480023.1"/>
</dbReference>
<dbReference type="Proteomes" id="UP000244406">
    <property type="component" value="Unassembled WGS sequence"/>
</dbReference>
<organism evidence="2 3">
    <name type="scientific">Candidozyma duobushaemuli</name>
    <dbReference type="NCBI Taxonomy" id="1231522"/>
    <lineage>
        <taxon>Eukaryota</taxon>
        <taxon>Fungi</taxon>
        <taxon>Dikarya</taxon>
        <taxon>Ascomycota</taxon>
        <taxon>Saccharomycotina</taxon>
        <taxon>Pichiomycetes</taxon>
        <taxon>Metschnikowiaceae</taxon>
        <taxon>Candidozyma</taxon>
    </lineage>
</organism>
<proteinExistence type="predicted"/>
<reference evidence="2 3" key="1">
    <citation type="submission" date="2017-12" db="EMBL/GenBank/DDBJ databases">
        <title>Genome Sequence of the Amphotericin B-resistant Candida duobushaemulonii strain, B09383.</title>
        <authorList>
            <person name="Chow N.A."/>
            <person name="Gade L."/>
            <person name="Batra D."/>
            <person name="Rowe L.A."/>
            <person name="Loparev V.N."/>
            <person name="Litvintseva A.P."/>
        </authorList>
    </citation>
    <scope>NUCLEOTIDE SEQUENCE [LARGE SCALE GENOMIC DNA]</scope>
    <source>
        <strain evidence="2 3">B09383</strain>
    </source>
</reference>
<accession>A0A2V1ALX0</accession>
<dbReference type="VEuPathDB" id="FungiDB:CXQ87_001487"/>
<comment type="caution">
    <text evidence="2">The sequence shown here is derived from an EMBL/GenBank/DDBJ whole genome shotgun (WGS) entry which is preliminary data.</text>
</comment>
<protein>
    <submittedName>
        <fullName evidence="2">Uncharacterized protein</fullName>
    </submittedName>
</protein>
<evidence type="ECO:0000313" key="2">
    <source>
        <dbReference type="EMBL" id="PVH18556.1"/>
    </source>
</evidence>
<dbReference type="GeneID" id="37001487"/>
<name>A0A2V1ALX0_9ASCO</name>
<feature type="compositionally biased region" description="Basic residues" evidence="1">
    <location>
        <begin position="367"/>
        <end position="382"/>
    </location>
</feature>
<sequence length="433" mass="48394">MPIPITVAYSVEAGVIHRDFSFDYDALSAPSCMFNPLKLPVFAAKEESEIATETRQRRSTFLQNIFSKMTEKFPLPLLKHFLVTASLSPRKWPEVGFSKGDKEYRFCGFSPNGKPVIYDYSGVNAIMKTKSWIEHVPFSNAINILESLRPRSRLEEDQSEPSSTSLPTPDSNEKEEGSPDGAFPSVIIDSPKQDFGELDPCSSPVKLVSEGEETNCASEDAVEAIYDDNRRFLNFLYPDHTKASLSFDLGLPSQASATSPESCPDSHINSWLSSASAETAYFSFNNSSATSAEEELVSVAKPNDKDLYDFIGEHGCSLSVHLGRGTEKLVFSSLEKVLGDGTNKDAPLEIITLRRSNHRESFSSRENHRRRRRDNTRRRRERVKQISRELQEALMEDSESVPSPEVEKSGEKSSSSEETEKKEKSEETSSEDA</sequence>
<evidence type="ECO:0000256" key="1">
    <source>
        <dbReference type="SAM" id="MobiDB-lite"/>
    </source>
</evidence>
<dbReference type="AlphaFoldDB" id="A0A2V1ALX0"/>
<feature type="compositionally biased region" description="Basic and acidic residues" evidence="1">
    <location>
        <begin position="405"/>
        <end position="427"/>
    </location>
</feature>
<evidence type="ECO:0000313" key="3">
    <source>
        <dbReference type="Proteomes" id="UP000244406"/>
    </source>
</evidence>
<keyword evidence="3" id="KW-1185">Reference proteome</keyword>
<feature type="region of interest" description="Disordered" evidence="1">
    <location>
        <begin position="359"/>
        <end position="433"/>
    </location>
</feature>
<feature type="compositionally biased region" description="Polar residues" evidence="1">
    <location>
        <begin position="160"/>
        <end position="170"/>
    </location>
</feature>
<dbReference type="EMBL" id="PKFP01000008">
    <property type="protein sequence ID" value="PVH18556.1"/>
    <property type="molecule type" value="Genomic_DNA"/>
</dbReference>